<dbReference type="PANTHER" id="PTHR46065:SF3">
    <property type="entry name" value="FI20425P1"/>
    <property type="match status" value="1"/>
</dbReference>
<keyword evidence="9 10" id="KW-0472">Membrane</keyword>
<keyword evidence="5" id="KW-0863">Zinc-finger</keyword>
<dbReference type="InterPro" id="IPR013083">
    <property type="entry name" value="Znf_RING/FYVE/PHD"/>
</dbReference>
<feature type="domain" description="RING-CH-type" evidence="11">
    <location>
        <begin position="16"/>
        <end position="79"/>
    </location>
</feature>
<evidence type="ECO:0000313" key="12">
    <source>
        <dbReference type="EMBL" id="OMJ82843.1"/>
    </source>
</evidence>
<keyword evidence="8 10" id="KW-1133">Transmembrane helix</keyword>
<dbReference type="OrthoDB" id="305026at2759"/>
<keyword evidence="3 10" id="KW-0812">Transmembrane</keyword>
<dbReference type="EMBL" id="MPUH01000325">
    <property type="protein sequence ID" value="OMJ82843.1"/>
    <property type="molecule type" value="Genomic_DNA"/>
</dbReference>
<evidence type="ECO:0000256" key="10">
    <source>
        <dbReference type="SAM" id="Phobius"/>
    </source>
</evidence>
<dbReference type="Pfam" id="PF12906">
    <property type="entry name" value="RINGv"/>
    <property type="match status" value="1"/>
</dbReference>
<keyword evidence="4" id="KW-0479">Metal-binding</keyword>
<name>A0A1R2C1C1_9CILI</name>
<feature type="transmembrane region" description="Helical" evidence="10">
    <location>
        <begin position="149"/>
        <end position="171"/>
    </location>
</feature>
<organism evidence="12 13">
    <name type="scientific">Stentor coeruleus</name>
    <dbReference type="NCBI Taxonomy" id="5963"/>
    <lineage>
        <taxon>Eukaryota</taxon>
        <taxon>Sar</taxon>
        <taxon>Alveolata</taxon>
        <taxon>Ciliophora</taxon>
        <taxon>Postciliodesmatophora</taxon>
        <taxon>Heterotrichea</taxon>
        <taxon>Heterotrichida</taxon>
        <taxon>Stentoridae</taxon>
        <taxon>Stentor</taxon>
    </lineage>
</organism>
<sequence length="206" mass="23761">MNKDLENQSATRPGSPNNLEQAFCRVCYESGESVLVSPCHCSGSLKHIHEDCLKIWITMKYKDIKEAKCEVCGYQYIMDIKQKRKFNPKKGSAENFGYCEVNYKNIFNKYYRYCCIIPVLIFILFVMTIVIIIVSLYKSDVKNSLAYTIVMICICGIPTMFGLIMLFFALYKILYVIEIEQWCIFEYKTDNSSAQVSPSLAVKINS</sequence>
<evidence type="ECO:0000256" key="1">
    <source>
        <dbReference type="ARBA" id="ARBA00004141"/>
    </source>
</evidence>
<dbReference type="Proteomes" id="UP000187209">
    <property type="component" value="Unassembled WGS sequence"/>
</dbReference>
<dbReference type="PROSITE" id="PS51292">
    <property type="entry name" value="ZF_RING_CH"/>
    <property type="match status" value="1"/>
</dbReference>
<evidence type="ECO:0000256" key="4">
    <source>
        <dbReference type="ARBA" id="ARBA00022723"/>
    </source>
</evidence>
<evidence type="ECO:0000256" key="7">
    <source>
        <dbReference type="ARBA" id="ARBA00022833"/>
    </source>
</evidence>
<reference evidence="12 13" key="1">
    <citation type="submission" date="2016-11" db="EMBL/GenBank/DDBJ databases">
        <title>The macronuclear genome of Stentor coeruleus: a giant cell with tiny introns.</title>
        <authorList>
            <person name="Slabodnick M."/>
            <person name="Ruby J.G."/>
            <person name="Reiff S.B."/>
            <person name="Swart E.C."/>
            <person name="Gosai S."/>
            <person name="Prabakaran S."/>
            <person name="Witkowska E."/>
            <person name="Larue G.E."/>
            <person name="Fisher S."/>
            <person name="Freeman R.M."/>
            <person name="Gunawardena J."/>
            <person name="Chu W."/>
            <person name="Stover N.A."/>
            <person name="Gregory B.D."/>
            <person name="Nowacki M."/>
            <person name="Derisi J."/>
            <person name="Roy S.W."/>
            <person name="Marshall W.F."/>
            <person name="Sood P."/>
        </authorList>
    </citation>
    <scope>NUCLEOTIDE SEQUENCE [LARGE SCALE GENOMIC DNA]</scope>
    <source>
        <strain evidence="12">WM001</strain>
    </source>
</reference>
<dbReference type="GO" id="GO:0008270">
    <property type="term" value="F:zinc ion binding"/>
    <property type="evidence" value="ECO:0007669"/>
    <property type="project" value="UniProtKB-KW"/>
</dbReference>
<gene>
    <name evidence="12" type="ORF">SteCoe_16376</name>
</gene>
<dbReference type="InterPro" id="IPR011016">
    <property type="entry name" value="Znf_RING-CH"/>
</dbReference>
<dbReference type="Gene3D" id="3.30.40.10">
    <property type="entry name" value="Zinc/RING finger domain, C3HC4 (zinc finger)"/>
    <property type="match status" value="1"/>
</dbReference>
<dbReference type="SMART" id="SM00744">
    <property type="entry name" value="RINGv"/>
    <property type="match status" value="1"/>
</dbReference>
<evidence type="ECO:0000256" key="8">
    <source>
        <dbReference type="ARBA" id="ARBA00022989"/>
    </source>
</evidence>
<evidence type="ECO:0000313" key="13">
    <source>
        <dbReference type="Proteomes" id="UP000187209"/>
    </source>
</evidence>
<dbReference type="GO" id="GO:0004842">
    <property type="term" value="F:ubiquitin-protein transferase activity"/>
    <property type="evidence" value="ECO:0007669"/>
    <property type="project" value="TreeGrafter"/>
</dbReference>
<evidence type="ECO:0000256" key="3">
    <source>
        <dbReference type="ARBA" id="ARBA00022692"/>
    </source>
</evidence>
<comment type="caution">
    <text evidence="12">The sequence shown here is derived from an EMBL/GenBank/DDBJ whole genome shotgun (WGS) entry which is preliminary data.</text>
</comment>
<keyword evidence="2" id="KW-0808">Transferase</keyword>
<dbReference type="SUPFAM" id="SSF57850">
    <property type="entry name" value="RING/U-box"/>
    <property type="match status" value="1"/>
</dbReference>
<comment type="subcellular location">
    <subcellularLocation>
        <location evidence="1">Membrane</location>
        <topology evidence="1">Multi-pass membrane protein</topology>
    </subcellularLocation>
</comment>
<proteinExistence type="predicted"/>
<feature type="transmembrane region" description="Helical" evidence="10">
    <location>
        <begin position="113"/>
        <end position="137"/>
    </location>
</feature>
<dbReference type="GO" id="GO:0016567">
    <property type="term" value="P:protein ubiquitination"/>
    <property type="evidence" value="ECO:0007669"/>
    <property type="project" value="TreeGrafter"/>
</dbReference>
<keyword evidence="13" id="KW-1185">Reference proteome</keyword>
<evidence type="ECO:0000256" key="9">
    <source>
        <dbReference type="ARBA" id="ARBA00023136"/>
    </source>
</evidence>
<keyword evidence="6" id="KW-0833">Ubl conjugation pathway</keyword>
<dbReference type="AlphaFoldDB" id="A0A1R2C1C1"/>
<protein>
    <recommendedName>
        <fullName evidence="11">RING-CH-type domain-containing protein</fullName>
    </recommendedName>
</protein>
<evidence type="ECO:0000259" key="11">
    <source>
        <dbReference type="PROSITE" id="PS51292"/>
    </source>
</evidence>
<evidence type="ECO:0000256" key="6">
    <source>
        <dbReference type="ARBA" id="ARBA00022786"/>
    </source>
</evidence>
<evidence type="ECO:0000256" key="5">
    <source>
        <dbReference type="ARBA" id="ARBA00022771"/>
    </source>
</evidence>
<keyword evidence="7" id="KW-0862">Zinc</keyword>
<dbReference type="GO" id="GO:0016020">
    <property type="term" value="C:membrane"/>
    <property type="evidence" value="ECO:0007669"/>
    <property type="project" value="UniProtKB-SubCell"/>
</dbReference>
<dbReference type="PANTHER" id="PTHR46065">
    <property type="entry name" value="E3 UBIQUITIN-PROTEIN LIGASE MARCH 2/3 FAMILY MEMBER"/>
    <property type="match status" value="1"/>
</dbReference>
<dbReference type="CDD" id="cd16495">
    <property type="entry name" value="RING_CH-C4HC3_MARCH"/>
    <property type="match status" value="1"/>
</dbReference>
<accession>A0A1R2C1C1</accession>
<evidence type="ECO:0000256" key="2">
    <source>
        <dbReference type="ARBA" id="ARBA00022679"/>
    </source>
</evidence>